<evidence type="ECO:0000313" key="5">
    <source>
        <dbReference type="EMBL" id="MRG85778.1"/>
    </source>
</evidence>
<dbReference type="OrthoDB" id="9781630at2"/>
<dbReference type="Pfam" id="PF07729">
    <property type="entry name" value="FCD"/>
    <property type="match status" value="1"/>
</dbReference>
<reference evidence="5 6" key="1">
    <citation type="submission" date="2019-11" db="EMBL/GenBank/DDBJ databases">
        <authorList>
            <person name="Li J."/>
        </authorList>
    </citation>
    <scope>NUCLEOTIDE SEQUENCE [LARGE SCALE GENOMIC DNA]</scope>
    <source>
        <strain evidence="5 6">J4</strain>
    </source>
</reference>
<dbReference type="GO" id="GO:0003700">
    <property type="term" value="F:DNA-binding transcription factor activity"/>
    <property type="evidence" value="ECO:0007669"/>
    <property type="project" value="InterPro"/>
</dbReference>
<sequence>MKTTNSIQNIQRVSLRDQVYQALKNAIISLELSPGQKIKDMELAERFNVSRTPVREALKRLEDEGLVISTPGSLTRVSEINTDEVKQTFVVVATLHELAASLAVANLTEEDFQLMNEYNFQLEAGVKEGNLFKAVEADDLFHGVFLKASNNVEIEKVLERLLPKIRRLEFVKFNSIDGMGSVKDHEQIIQTSKEKHHDKVVELVKHNWLSLGNQLI</sequence>
<evidence type="ECO:0000259" key="4">
    <source>
        <dbReference type="PROSITE" id="PS50949"/>
    </source>
</evidence>
<dbReference type="EMBL" id="WJNH01000002">
    <property type="protein sequence ID" value="MRG85778.1"/>
    <property type="molecule type" value="Genomic_DNA"/>
</dbReference>
<evidence type="ECO:0000256" key="1">
    <source>
        <dbReference type="ARBA" id="ARBA00023015"/>
    </source>
</evidence>
<dbReference type="Gene3D" id="1.20.120.530">
    <property type="entry name" value="GntR ligand-binding domain-like"/>
    <property type="match status" value="1"/>
</dbReference>
<dbReference type="InterPro" id="IPR011711">
    <property type="entry name" value="GntR_C"/>
</dbReference>
<dbReference type="SUPFAM" id="SSF48008">
    <property type="entry name" value="GntR ligand-binding domain-like"/>
    <property type="match status" value="1"/>
</dbReference>
<organism evidence="5 6">
    <name type="scientific">Salinibacillus xinjiangensis</name>
    <dbReference type="NCBI Taxonomy" id="1229268"/>
    <lineage>
        <taxon>Bacteria</taxon>
        <taxon>Bacillati</taxon>
        <taxon>Bacillota</taxon>
        <taxon>Bacilli</taxon>
        <taxon>Bacillales</taxon>
        <taxon>Bacillaceae</taxon>
        <taxon>Salinibacillus</taxon>
    </lineage>
</organism>
<keyword evidence="6" id="KW-1185">Reference proteome</keyword>
<dbReference type="RefSeq" id="WP_153727683.1">
    <property type="nucleotide sequence ID" value="NZ_WJNH01000002.1"/>
</dbReference>
<dbReference type="Proteomes" id="UP000480185">
    <property type="component" value="Unassembled WGS sequence"/>
</dbReference>
<dbReference type="Gene3D" id="1.10.10.10">
    <property type="entry name" value="Winged helix-like DNA-binding domain superfamily/Winged helix DNA-binding domain"/>
    <property type="match status" value="1"/>
</dbReference>
<protein>
    <submittedName>
        <fullName evidence="5">GntR family transcriptional regulator</fullName>
    </submittedName>
</protein>
<dbReference type="PROSITE" id="PS50949">
    <property type="entry name" value="HTH_GNTR"/>
    <property type="match status" value="1"/>
</dbReference>
<dbReference type="PANTHER" id="PTHR43537:SF24">
    <property type="entry name" value="GLUCONATE OPERON TRANSCRIPTIONAL REPRESSOR"/>
    <property type="match status" value="1"/>
</dbReference>
<dbReference type="PANTHER" id="PTHR43537">
    <property type="entry name" value="TRANSCRIPTIONAL REGULATOR, GNTR FAMILY"/>
    <property type="match status" value="1"/>
</dbReference>
<dbReference type="GO" id="GO:0043565">
    <property type="term" value="F:sequence-specific DNA binding"/>
    <property type="evidence" value="ECO:0007669"/>
    <property type="project" value="InterPro"/>
</dbReference>
<comment type="caution">
    <text evidence="5">The sequence shown here is derived from an EMBL/GenBank/DDBJ whole genome shotgun (WGS) entry which is preliminary data.</text>
</comment>
<dbReference type="SUPFAM" id="SSF46785">
    <property type="entry name" value="Winged helix' DNA-binding domain"/>
    <property type="match status" value="1"/>
</dbReference>
<gene>
    <name evidence="5" type="ORF">GH754_05440</name>
</gene>
<dbReference type="AlphaFoldDB" id="A0A6G1X4M2"/>
<name>A0A6G1X4M2_9BACI</name>
<feature type="domain" description="HTH gntR-type" evidence="4">
    <location>
        <begin position="13"/>
        <end position="80"/>
    </location>
</feature>
<dbReference type="InterPro" id="IPR000524">
    <property type="entry name" value="Tscrpt_reg_HTH_GntR"/>
</dbReference>
<dbReference type="CDD" id="cd07377">
    <property type="entry name" value="WHTH_GntR"/>
    <property type="match status" value="1"/>
</dbReference>
<evidence type="ECO:0000256" key="3">
    <source>
        <dbReference type="ARBA" id="ARBA00023163"/>
    </source>
</evidence>
<dbReference type="PRINTS" id="PR00033">
    <property type="entry name" value="HTHASNC"/>
</dbReference>
<keyword evidence="2" id="KW-0238">DNA-binding</keyword>
<evidence type="ECO:0000256" key="2">
    <source>
        <dbReference type="ARBA" id="ARBA00023125"/>
    </source>
</evidence>
<dbReference type="InterPro" id="IPR036390">
    <property type="entry name" value="WH_DNA-bd_sf"/>
</dbReference>
<accession>A0A6G1X4M2</accession>
<keyword evidence="3" id="KW-0804">Transcription</keyword>
<proteinExistence type="predicted"/>
<dbReference type="SMART" id="SM00345">
    <property type="entry name" value="HTH_GNTR"/>
    <property type="match status" value="1"/>
</dbReference>
<dbReference type="InterPro" id="IPR036388">
    <property type="entry name" value="WH-like_DNA-bd_sf"/>
</dbReference>
<evidence type="ECO:0000313" key="6">
    <source>
        <dbReference type="Proteomes" id="UP000480185"/>
    </source>
</evidence>
<dbReference type="PRINTS" id="PR00035">
    <property type="entry name" value="HTHGNTR"/>
</dbReference>
<dbReference type="InterPro" id="IPR008920">
    <property type="entry name" value="TF_FadR/GntR_C"/>
</dbReference>
<keyword evidence="1" id="KW-0805">Transcription regulation</keyword>
<dbReference type="Pfam" id="PF00392">
    <property type="entry name" value="GntR"/>
    <property type="match status" value="1"/>
</dbReference>
<dbReference type="InterPro" id="IPR000485">
    <property type="entry name" value="AsnC-type_HTH_dom"/>
</dbReference>